<dbReference type="PRINTS" id="PR00980">
    <property type="entry name" value="TRNASYNTHALA"/>
</dbReference>
<dbReference type="RefSeq" id="WP_105482175.1">
    <property type="nucleotide sequence ID" value="NZ_NIGF01000001.1"/>
</dbReference>
<dbReference type="InterPro" id="IPR012947">
    <property type="entry name" value="tRNA_SAD"/>
</dbReference>
<keyword evidence="9 11" id="KW-0648">Protein biosynthesis</keyword>
<dbReference type="Gene3D" id="3.30.930.10">
    <property type="entry name" value="Bira Bifunctional Protein, Domain 2"/>
    <property type="match status" value="1"/>
</dbReference>
<comment type="function">
    <text evidence="11">Catalyzes the attachment of alanine to tRNA(Ala) in a two-step reaction: alanine is first activated by ATP to form Ala-AMP and then transferred to the acceptor end of tRNA(Ala). Also edits incorrectly charged Ser-tRNA(Ala) and Gly-tRNA(Ala) via its editing domain.</text>
</comment>
<dbReference type="InterPro" id="IPR018163">
    <property type="entry name" value="Thr/Ala-tRNA-synth_IIc_edit"/>
</dbReference>
<dbReference type="PANTHER" id="PTHR11777:SF9">
    <property type="entry name" value="ALANINE--TRNA LIGASE, CYTOPLASMIC"/>
    <property type="match status" value="1"/>
</dbReference>
<dbReference type="EMBL" id="NIGF01000001">
    <property type="protein sequence ID" value="PQV65440.1"/>
    <property type="molecule type" value="Genomic_DNA"/>
</dbReference>
<keyword evidence="6 11" id="KW-0862">Zinc</keyword>
<dbReference type="Gene3D" id="2.40.30.130">
    <property type="match status" value="1"/>
</dbReference>
<comment type="catalytic activity">
    <reaction evidence="11">
        <text>tRNA(Ala) + L-alanine + ATP = L-alanyl-tRNA(Ala) + AMP + diphosphate</text>
        <dbReference type="Rhea" id="RHEA:12540"/>
        <dbReference type="Rhea" id="RHEA-COMP:9657"/>
        <dbReference type="Rhea" id="RHEA-COMP:9923"/>
        <dbReference type="ChEBI" id="CHEBI:30616"/>
        <dbReference type="ChEBI" id="CHEBI:33019"/>
        <dbReference type="ChEBI" id="CHEBI:57972"/>
        <dbReference type="ChEBI" id="CHEBI:78442"/>
        <dbReference type="ChEBI" id="CHEBI:78497"/>
        <dbReference type="ChEBI" id="CHEBI:456215"/>
        <dbReference type="EC" id="6.1.1.7"/>
    </reaction>
</comment>
<dbReference type="InterPro" id="IPR023033">
    <property type="entry name" value="Ala_tRNA_ligase_euk/bac"/>
</dbReference>
<comment type="subcellular location">
    <subcellularLocation>
        <location evidence="11">Cytoplasm</location>
    </subcellularLocation>
</comment>
<dbReference type="EC" id="6.1.1.7" evidence="11"/>
<sequence length="859" mass="93561">MTGNELRAQYLQFWESKNSLILPSSSLIPTDPTTLLTSAGMQPLVPFFKGEETPPSSRLTSCQKCCRADDIEQVGVTWRHASFFEMLGNFSFGDYFKREAIVWGWEFLTKTLGIDPNVLYVSVYFEDLEAPEIWKKDVGLSDDRIFRFDKKDNWWGPVGKSGPCGPDSEIFYDRGAKYDTGDAEMDRPGGDGDRYGEIWNLVFQQYNQTESGQLLALPAPGIDTGMGLERTAAILQNVDTIHHTDLFAPIINAISATKNQGEIAFDLSTPQLHPEDPTTKPLKVVADHARAAIFLASDGVTPGNNGRDYMLRRFIRRAYLNGRTLGLDKPFLHRLVPIVEQGYGAIYPELIERGDLISDLILREEERFGVTIESGMNRLDDLMADAKSKGKTQLSGAEVFSLYSSQGFPPELTADILSDNNLSFDQNEFQAASESHSKVSGNAVGEYQKREFDGLQTQFLGYETTKSDAKIVAIRDGKIALDKSPFYAESGGQSGDSGEIIGENGRAQILDTKKEGKTWVHFAEIQGELKEGDAVTAVVDAPRRRAIERAHSATHLLHAALRGHLGKHVEQRGSLVEGDRLRFDFVHFSAISSEELQKIEATVNEEILASLPVEIAEKTLAEARAMGAMALFGEKYGDVVRTVKMGDFSLELCGGTHLSTTSAAGLLRIVSEGGVGANVRRIEALTGEAAFEHDRAQNEKLREVAASLGARPENALAAAQKLVQKTRELEKQLAEMQRKLSGGAADEILSQATEIKGIAFVASRAPENLSADALRELADQISQKMNGVAVLASENGGKVSWAVKATKAAVEKGAHAGNIVKQLAQITGGNGGGRPDFAFAGGKDVSKIDEALNQASSLV</sequence>
<dbReference type="CDD" id="cd00673">
    <property type="entry name" value="AlaRS_core"/>
    <property type="match status" value="1"/>
</dbReference>
<dbReference type="SUPFAM" id="SSF55186">
    <property type="entry name" value="ThrRS/AlaRS common domain"/>
    <property type="match status" value="1"/>
</dbReference>
<dbReference type="Gene3D" id="6.10.250.550">
    <property type="match status" value="1"/>
</dbReference>
<keyword evidence="5 11" id="KW-0547">Nucleotide-binding</keyword>
<dbReference type="PROSITE" id="PS50860">
    <property type="entry name" value="AA_TRNA_LIGASE_II_ALA"/>
    <property type="match status" value="1"/>
</dbReference>
<dbReference type="FunFam" id="3.30.980.10:FF:000004">
    <property type="entry name" value="Alanine--tRNA ligase, cytoplasmic"/>
    <property type="match status" value="1"/>
</dbReference>
<evidence type="ECO:0000256" key="7">
    <source>
        <dbReference type="ARBA" id="ARBA00022840"/>
    </source>
</evidence>
<keyword evidence="11" id="KW-0963">Cytoplasm</keyword>
<keyword evidence="7 11" id="KW-0067">ATP-binding</keyword>
<keyword evidence="4 11" id="KW-0479">Metal-binding</keyword>
<dbReference type="InterPro" id="IPR050058">
    <property type="entry name" value="Ala-tRNA_ligase"/>
</dbReference>
<dbReference type="FunFam" id="3.10.310.40:FF:000001">
    <property type="entry name" value="Alanine--tRNA ligase"/>
    <property type="match status" value="1"/>
</dbReference>
<dbReference type="GO" id="GO:0005829">
    <property type="term" value="C:cytosol"/>
    <property type="evidence" value="ECO:0007669"/>
    <property type="project" value="TreeGrafter"/>
</dbReference>
<dbReference type="InterPro" id="IPR018162">
    <property type="entry name" value="Ala-tRNA-ligase_IIc_anticod-bd"/>
</dbReference>
<dbReference type="GO" id="GO:0006419">
    <property type="term" value="P:alanyl-tRNA aminoacylation"/>
    <property type="evidence" value="ECO:0007669"/>
    <property type="project" value="UniProtKB-UniRule"/>
</dbReference>
<dbReference type="Proteomes" id="UP000237684">
    <property type="component" value="Unassembled WGS sequence"/>
</dbReference>
<dbReference type="HAMAP" id="MF_00036_B">
    <property type="entry name" value="Ala_tRNA_synth_B"/>
    <property type="match status" value="1"/>
</dbReference>
<gene>
    <name evidence="11" type="primary">alaS</name>
    <name evidence="13" type="ORF">B1R32_101182</name>
</gene>
<evidence type="ECO:0000256" key="9">
    <source>
        <dbReference type="ARBA" id="ARBA00022917"/>
    </source>
</evidence>
<dbReference type="GO" id="GO:0002161">
    <property type="term" value="F:aminoacyl-tRNA deacylase activity"/>
    <property type="evidence" value="ECO:0007669"/>
    <property type="project" value="TreeGrafter"/>
</dbReference>
<dbReference type="GO" id="GO:0005524">
    <property type="term" value="F:ATP binding"/>
    <property type="evidence" value="ECO:0007669"/>
    <property type="project" value="UniProtKB-UniRule"/>
</dbReference>
<dbReference type="GO" id="GO:0000049">
    <property type="term" value="F:tRNA binding"/>
    <property type="evidence" value="ECO:0007669"/>
    <property type="project" value="UniProtKB-KW"/>
</dbReference>
<dbReference type="InParanoid" id="A0A2S8SXA9"/>
<dbReference type="InterPro" id="IPR002318">
    <property type="entry name" value="Ala-tRNA-lgiase_IIc"/>
</dbReference>
<dbReference type="Pfam" id="PF07973">
    <property type="entry name" value="tRNA_SAD"/>
    <property type="match status" value="1"/>
</dbReference>
<comment type="cofactor">
    <cofactor evidence="11">
        <name>Zn(2+)</name>
        <dbReference type="ChEBI" id="CHEBI:29105"/>
    </cofactor>
    <text evidence="11">Binds 1 zinc ion per subunit.</text>
</comment>
<evidence type="ECO:0000256" key="8">
    <source>
        <dbReference type="ARBA" id="ARBA00022884"/>
    </source>
</evidence>
<keyword evidence="8 11" id="KW-0694">RNA-binding</keyword>
<feature type="binding site" evidence="11">
    <location>
        <position position="653"/>
    </location>
    <ligand>
        <name>Zn(2+)</name>
        <dbReference type="ChEBI" id="CHEBI:29105"/>
    </ligand>
</feature>
<dbReference type="AlphaFoldDB" id="A0A2S8SXA9"/>
<dbReference type="SMART" id="SM00863">
    <property type="entry name" value="tRNA_SAD"/>
    <property type="match status" value="1"/>
</dbReference>
<dbReference type="Pfam" id="PF01411">
    <property type="entry name" value="tRNA-synt_2c"/>
    <property type="match status" value="1"/>
</dbReference>
<feature type="domain" description="Alanyl-transfer RNA synthetases family profile" evidence="12">
    <location>
        <begin position="1"/>
        <end position="696"/>
    </location>
</feature>
<dbReference type="InterPro" id="IPR003156">
    <property type="entry name" value="DHHA1_dom"/>
</dbReference>
<evidence type="ECO:0000256" key="4">
    <source>
        <dbReference type="ARBA" id="ARBA00022723"/>
    </source>
</evidence>
<dbReference type="SUPFAM" id="SSF55681">
    <property type="entry name" value="Class II aaRS and biotin synthetases"/>
    <property type="match status" value="1"/>
</dbReference>
<keyword evidence="14" id="KW-1185">Reference proteome</keyword>
<dbReference type="SUPFAM" id="SSF50447">
    <property type="entry name" value="Translation proteins"/>
    <property type="match status" value="1"/>
</dbReference>
<evidence type="ECO:0000313" key="14">
    <source>
        <dbReference type="Proteomes" id="UP000237684"/>
    </source>
</evidence>
<dbReference type="OrthoDB" id="9803884at2"/>
<dbReference type="Gene3D" id="3.30.54.20">
    <property type="match status" value="1"/>
</dbReference>
<dbReference type="PANTHER" id="PTHR11777">
    <property type="entry name" value="ALANYL-TRNA SYNTHETASE"/>
    <property type="match status" value="1"/>
</dbReference>
<feature type="binding site" evidence="11">
    <location>
        <position position="551"/>
    </location>
    <ligand>
        <name>Zn(2+)</name>
        <dbReference type="ChEBI" id="CHEBI:29105"/>
    </ligand>
</feature>
<dbReference type="Pfam" id="PF02272">
    <property type="entry name" value="DHHA1"/>
    <property type="match status" value="1"/>
</dbReference>
<reference evidence="13 14" key="1">
    <citation type="journal article" date="2018" name="Syst. Appl. Microbiol.">
        <title>Abditibacterium utsteinense sp. nov., the first cultivated member of candidate phylum FBP, isolated from ice-free Antarctic soil samples.</title>
        <authorList>
            <person name="Tahon G."/>
            <person name="Tytgat B."/>
            <person name="Lebbe L."/>
            <person name="Carlier A."/>
            <person name="Willems A."/>
        </authorList>
    </citation>
    <scope>NUCLEOTIDE SEQUENCE [LARGE SCALE GENOMIC DNA]</scope>
    <source>
        <strain evidence="13 14">LMG 29911</strain>
    </source>
</reference>
<evidence type="ECO:0000256" key="6">
    <source>
        <dbReference type="ARBA" id="ARBA00022833"/>
    </source>
</evidence>
<feature type="binding site" evidence="11">
    <location>
        <position position="657"/>
    </location>
    <ligand>
        <name>Zn(2+)</name>
        <dbReference type="ChEBI" id="CHEBI:29105"/>
    </ligand>
</feature>
<dbReference type="InterPro" id="IPR018164">
    <property type="entry name" value="Ala-tRNA-synth_IIc_N"/>
</dbReference>
<evidence type="ECO:0000313" key="13">
    <source>
        <dbReference type="EMBL" id="PQV65440.1"/>
    </source>
</evidence>
<dbReference type="GO" id="GO:0008270">
    <property type="term" value="F:zinc ion binding"/>
    <property type="evidence" value="ECO:0007669"/>
    <property type="project" value="UniProtKB-UniRule"/>
</dbReference>
<evidence type="ECO:0000256" key="10">
    <source>
        <dbReference type="ARBA" id="ARBA00023146"/>
    </source>
</evidence>
<organism evidence="13 14">
    <name type="scientific">Abditibacterium utsteinense</name>
    <dbReference type="NCBI Taxonomy" id="1960156"/>
    <lineage>
        <taxon>Bacteria</taxon>
        <taxon>Pseudomonadati</taxon>
        <taxon>Abditibacteriota</taxon>
        <taxon>Abditibacteriia</taxon>
        <taxon>Abditibacteriales</taxon>
        <taxon>Abditibacteriaceae</taxon>
        <taxon>Abditibacterium</taxon>
    </lineage>
</organism>
<dbReference type="Gene3D" id="3.10.310.40">
    <property type="match status" value="1"/>
</dbReference>
<proteinExistence type="inferred from homology"/>
<dbReference type="FunCoup" id="A0A2S8SXA9">
    <property type="interactions" value="470"/>
</dbReference>
<protein>
    <recommendedName>
        <fullName evidence="11">Alanine--tRNA ligase</fullName>
        <ecNumber evidence="11">6.1.1.7</ecNumber>
    </recommendedName>
    <alternativeName>
        <fullName evidence="11">Alanyl-tRNA synthetase</fullName>
        <shortName evidence="11">AlaRS</shortName>
    </alternativeName>
</protein>
<feature type="binding site" evidence="11">
    <location>
        <position position="555"/>
    </location>
    <ligand>
        <name>Zn(2+)</name>
        <dbReference type="ChEBI" id="CHEBI:29105"/>
    </ligand>
</feature>
<dbReference type="InterPro" id="IPR009000">
    <property type="entry name" value="Transl_B-barrel_sf"/>
</dbReference>
<keyword evidence="10 11" id="KW-0030">Aminoacyl-tRNA synthetase</keyword>
<dbReference type="InterPro" id="IPR018165">
    <property type="entry name" value="Ala-tRNA-synth_IIc_core"/>
</dbReference>
<dbReference type="InterPro" id="IPR045864">
    <property type="entry name" value="aa-tRNA-synth_II/BPL/LPL"/>
</dbReference>
<dbReference type="NCBIfam" id="TIGR00344">
    <property type="entry name" value="alaS"/>
    <property type="match status" value="1"/>
</dbReference>
<accession>A0A2S8SXA9</accession>
<dbReference type="FunFam" id="3.30.54.20:FF:000001">
    <property type="entry name" value="Alanine--tRNA ligase"/>
    <property type="match status" value="1"/>
</dbReference>
<evidence type="ECO:0000256" key="1">
    <source>
        <dbReference type="ARBA" id="ARBA00008226"/>
    </source>
</evidence>
<keyword evidence="2 11" id="KW-0820">tRNA-binding</keyword>
<dbReference type="SUPFAM" id="SSF101353">
    <property type="entry name" value="Putative anticodon-binding domain of alanyl-tRNA synthetase (AlaRS)"/>
    <property type="match status" value="1"/>
</dbReference>
<evidence type="ECO:0000256" key="3">
    <source>
        <dbReference type="ARBA" id="ARBA00022598"/>
    </source>
</evidence>
<comment type="caution">
    <text evidence="13">The sequence shown here is derived from an EMBL/GenBank/DDBJ whole genome shotgun (WGS) entry which is preliminary data.</text>
</comment>
<keyword evidence="3 11" id="KW-0436">Ligase</keyword>
<comment type="similarity">
    <text evidence="1 11">Belongs to the class-II aminoacyl-tRNA synthetase family.</text>
</comment>
<name>A0A2S8SXA9_9BACT</name>
<comment type="domain">
    <text evidence="11">Consists of three domains; the N-terminal catalytic domain, the editing domain and the C-terminal C-Ala domain. The editing domain removes incorrectly charged amino acids, while the C-Ala domain, along with tRNA(Ala), serves as a bridge to cooperatively bring together the editing and aminoacylation centers thus stimulating deacylation of misacylated tRNAs.</text>
</comment>
<evidence type="ECO:0000256" key="11">
    <source>
        <dbReference type="HAMAP-Rule" id="MF_00036"/>
    </source>
</evidence>
<evidence type="ECO:0000256" key="5">
    <source>
        <dbReference type="ARBA" id="ARBA00022741"/>
    </source>
</evidence>
<evidence type="ECO:0000259" key="12">
    <source>
        <dbReference type="PROSITE" id="PS50860"/>
    </source>
</evidence>
<dbReference type="GO" id="GO:0004813">
    <property type="term" value="F:alanine-tRNA ligase activity"/>
    <property type="evidence" value="ECO:0007669"/>
    <property type="project" value="UniProtKB-UniRule"/>
</dbReference>
<evidence type="ECO:0000256" key="2">
    <source>
        <dbReference type="ARBA" id="ARBA00022555"/>
    </source>
</evidence>
<dbReference type="Gene3D" id="3.30.980.10">
    <property type="entry name" value="Threonyl-trna Synthetase, Chain A, domain 2"/>
    <property type="match status" value="1"/>
</dbReference>